<evidence type="ECO:0000313" key="3">
    <source>
        <dbReference type="Proteomes" id="UP001203579"/>
    </source>
</evidence>
<protein>
    <submittedName>
        <fullName evidence="2">50S ribosome-binding GTPase</fullName>
    </submittedName>
</protein>
<evidence type="ECO:0000259" key="1">
    <source>
        <dbReference type="Pfam" id="PF19993"/>
    </source>
</evidence>
<dbReference type="Proteomes" id="UP001203579">
    <property type="component" value="Unassembled WGS sequence"/>
</dbReference>
<keyword evidence="3" id="KW-1185">Reference proteome</keyword>
<dbReference type="SUPFAM" id="SSF52540">
    <property type="entry name" value="P-loop containing nucleoside triphosphate hydrolases"/>
    <property type="match status" value="1"/>
</dbReference>
<accession>A0ABT0TB85</accession>
<reference evidence="2 3" key="1">
    <citation type="submission" date="2022-05" db="EMBL/GenBank/DDBJ databases">
        <title>Corynebacterium sp. B5-R-101 sp. nov., isolated from human feces.</title>
        <authorList>
            <person name="Shamsuzzaman M."/>
            <person name="Dahal R.H."/>
        </authorList>
    </citation>
    <scope>NUCLEOTIDE SEQUENCE [LARGE SCALE GENOMIC DNA]</scope>
    <source>
        <strain evidence="2 3">B5-R-101</strain>
    </source>
</reference>
<dbReference type="Gene3D" id="3.40.50.300">
    <property type="entry name" value="P-loop containing nucleotide triphosphate hydrolases"/>
    <property type="match status" value="1"/>
</dbReference>
<dbReference type="InterPro" id="IPR027417">
    <property type="entry name" value="P-loop_NTPase"/>
</dbReference>
<evidence type="ECO:0000313" key="2">
    <source>
        <dbReference type="EMBL" id="MCL8493954.1"/>
    </source>
</evidence>
<organism evidence="2 3">
    <name type="scientific">Corynebacterium intestinale</name>
    <dbReference type="NCBI Taxonomy" id="2943492"/>
    <lineage>
        <taxon>Bacteria</taxon>
        <taxon>Bacillati</taxon>
        <taxon>Actinomycetota</taxon>
        <taxon>Actinomycetes</taxon>
        <taxon>Mycobacteriales</taxon>
        <taxon>Corynebacteriaceae</taxon>
        <taxon>Corynebacterium</taxon>
    </lineage>
</organism>
<dbReference type="Pfam" id="PF19993">
    <property type="entry name" value="DO-GTPase2"/>
    <property type="match status" value="1"/>
</dbReference>
<comment type="caution">
    <text evidence="2">The sequence shown here is derived from an EMBL/GenBank/DDBJ whole genome shotgun (WGS) entry which is preliminary data.</text>
</comment>
<dbReference type="RefSeq" id="WP_250224337.1">
    <property type="nucleotide sequence ID" value="NZ_JAMFTR010000005.1"/>
</dbReference>
<dbReference type="EMBL" id="JAMKFF010000005">
    <property type="protein sequence ID" value="MCL8493954.1"/>
    <property type="molecule type" value="Genomic_DNA"/>
</dbReference>
<gene>
    <name evidence="2" type="ORF">M5J06_07410</name>
</gene>
<dbReference type="InterPro" id="IPR045528">
    <property type="entry name" value="DO-GTPase2"/>
</dbReference>
<proteinExistence type="predicted"/>
<sequence>MSKQQIHQHIAVFGQAGSGKTVLLSSLFGRLHEPSAIRKNGYRFLAEDSARGNKLLQKYLGMKEQAQAPMQDKFVSSPFSFRFVPESQPLDAKKKTSHIGITWHDYPGEWFESEVNSESERNDRAHTFRQLIQSDVALVLVDAQKLLDHQDEEERYLKSLFGTFRNTLLGIKSDIIADNERLEQFPRIWVIALSKADLMPELDAHRLHELVVLHAADELNALRRVLADFVNGDEALSVGEDYIVISSAEFNNGTIDLEKHKGVDALLPLSTILPIQRYQRWNVLRLLPAGLADEKIVKRGLGIAQTALAMLDKVNKKPFSFLAKAQGIAGLVDPLMSAAIPEIAKARKDAVEKHEFRELLLTDFVMKLRESIDNNILERSPRWK</sequence>
<name>A0ABT0TB85_9CORY</name>
<feature type="domain" description="Double-GTPase 2" evidence="1">
    <location>
        <begin position="9"/>
        <end position="198"/>
    </location>
</feature>